<dbReference type="PANTHER" id="PTHR47439">
    <property type="entry name" value="LOW MOLECULAR WEIGHT PHOSPHOTYROSINE PROTEIN PHOSPHATASE-RELATED"/>
    <property type="match status" value="1"/>
</dbReference>
<dbReference type="InterPro" id="IPR023485">
    <property type="entry name" value="Ptyr_pPase"/>
</dbReference>
<evidence type="ECO:0000256" key="2">
    <source>
        <dbReference type="ARBA" id="ARBA00022801"/>
    </source>
</evidence>
<evidence type="ECO:0000313" key="4">
    <source>
        <dbReference type="EMBL" id="WRQ86024.1"/>
    </source>
</evidence>
<organism evidence="4 5">
    <name type="scientific">Actomonas aquatica</name>
    <dbReference type="NCBI Taxonomy" id="2866162"/>
    <lineage>
        <taxon>Bacteria</taxon>
        <taxon>Pseudomonadati</taxon>
        <taxon>Verrucomicrobiota</taxon>
        <taxon>Opitutia</taxon>
        <taxon>Opitutales</taxon>
        <taxon>Opitutaceae</taxon>
        <taxon>Actomonas</taxon>
    </lineage>
</organism>
<dbReference type="InterPro" id="IPR036196">
    <property type="entry name" value="Ptyr_pPase_sf"/>
</dbReference>
<dbReference type="Proteomes" id="UP000738431">
    <property type="component" value="Chromosome"/>
</dbReference>
<dbReference type="EC" id="3.1.3.48" evidence="4"/>
<dbReference type="SMART" id="SM00226">
    <property type="entry name" value="LMWPc"/>
    <property type="match status" value="1"/>
</dbReference>
<keyword evidence="5" id="KW-1185">Reference proteome</keyword>
<dbReference type="SUPFAM" id="SSF52788">
    <property type="entry name" value="Phosphotyrosine protein phosphatases I"/>
    <property type="match status" value="1"/>
</dbReference>
<evidence type="ECO:0000313" key="5">
    <source>
        <dbReference type="Proteomes" id="UP000738431"/>
    </source>
</evidence>
<dbReference type="Pfam" id="PF01451">
    <property type="entry name" value="LMWPc"/>
    <property type="match status" value="1"/>
</dbReference>
<reference evidence="4 5" key="1">
    <citation type="submission" date="2023-12" db="EMBL/GenBank/DDBJ databases">
        <title>Description of an unclassified Opitutus bacterium of Verrucomicrobiota.</title>
        <authorList>
            <person name="Zhang D.-F."/>
        </authorList>
    </citation>
    <scope>NUCLEOTIDE SEQUENCE [LARGE SCALE GENOMIC DNA]</scope>
    <source>
        <strain evidence="4 5">WL0086</strain>
    </source>
</reference>
<keyword evidence="2 4" id="KW-0378">Hydrolase</keyword>
<evidence type="ECO:0000256" key="1">
    <source>
        <dbReference type="ARBA" id="ARBA00011063"/>
    </source>
</evidence>
<sequence length="164" mass="17784">MSSSASPLRILFVCMGNICRSPAGEGVLIRVVAEAGLADRISIDSAGTIGMHAGERADARMRRAAAQRGYDLTSRARQFTADDFADFDLILTMDEDNRRNVLALAATAADRAKVRAFCSFCSEHDETEVPDPYYGGPQGFEHVLDLLEDGCAGVLAWARQQLDI</sequence>
<protein>
    <submittedName>
        <fullName evidence="4">Low molecular weight protein-tyrosine-phosphatase</fullName>
        <ecNumber evidence="4">3.1.3.48</ecNumber>
    </submittedName>
</protein>
<proteinExistence type="inferred from homology"/>
<evidence type="ECO:0000259" key="3">
    <source>
        <dbReference type="SMART" id="SM00226"/>
    </source>
</evidence>
<name>A0ABZ1C2V1_9BACT</name>
<dbReference type="GO" id="GO:0004725">
    <property type="term" value="F:protein tyrosine phosphatase activity"/>
    <property type="evidence" value="ECO:0007669"/>
    <property type="project" value="UniProtKB-EC"/>
</dbReference>
<dbReference type="Gene3D" id="3.40.50.2300">
    <property type="match status" value="1"/>
</dbReference>
<dbReference type="PANTHER" id="PTHR47439:SF1">
    <property type="entry name" value="ACID PHOSPHATASE"/>
    <property type="match status" value="1"/>
</dbReference>
<accession>A0ABZ1C2V1</accession>
<dbReference type="InterPro" id="IPR017867">
    <property type="entry name" value="Tyr_phospatase_low_mol_wt"/>
</dbReference>
<dbReference type="CDD" id="cd16343">
    <property type="entry name" value="LMWPTP"/>
    <property type="match status" value="1"/>
</dbReference>
<dbReference type="EMBL" id="CP139781">
    <property type="protein sequence ID" value="WRQ86024.1"/>
    <property type="molecule type" value="Genomic_DNA"/>
</dbReference>
<comment type="similarity">
    <text evidence="1">Belongs to the low molecular weight phosphotyrosine protein phosphatase family.</text>
</comment>
<dbReference type="InterPro" id="IPR052995">
    <property type="entry name" value="LMW-PTP"/>
</dbReference>
<gene>
    <name evidence="4" type="ORF">K1X11_014515</name>
</gene>
<dbReference type="RefSeq" id="WP_221031536.1">
    <property type="nucleotide sequence ID" value="NZ_CP139781.1"/>
</dbReference>
<feature type="domain" description="Phosphotyrosine protein phosphatase I" evidence="3">
    <location>
        <begin position="8"/>
        <end position="157"/>
    </location>
</feature>
<dbReference type="PRINTS" id="PR00719">
    <property type="entry name" value="LMWPTPASE"/>
</dbReference>